<comment type="caution">
    <text evidence="2">The sequence shown here is derived from an EMBL/GenBank/DDBJ whole genome shotgun (WGS) entry which is preliminary data.</text>
</comment>
<dbReference type="InterPro" id="IPR051806">
    <property type="entry name" value="HAD-like_SPP"/>
</dbReference>
<dbReference type="Gene3D" id="3.40.50.1000">
    <property type="entry name" value="HAD superfamily/HAD-like"/>
    <property type="match status" value="1"/>
</dbReference>
<dbReference type="PRINTS" id="PR00413">
    <property type="entry name" value="HADHALOGNASE"/>
</dbReference>
<feature type="compositionally biased region" description="Basic and acidic residues" evidence="1">
    <location>
        <begin position="1"/>
        <end position="11"/>
    </location>
</feature>
<evidence type="ECO:0000313" key="2">
    <source>
        <dbReference type="EMBL" id="MDA0640220.1"/>
    </source>
</evidence>
<organism evidence="2 3">
    <name type="scientific">Nonomuraea ferruginea</name>
    <dbReference type="NCBI Taxonomy" id="46174"/>
    <lineage>
        <taxon>Bacteria</taxon>
        <taxon>Bacillati</taxon>
        <taxon>Actinomycetota</taxon>
        <taxon>Actinomycetes</taxon>
        <taxon>Streptosporangiales</taxon>
        <taxon>Streptosporangiaceae</taxon>
        <taxon>Nonomuraea</taxon>
    </lineage>
</organism>
<dbReference type="EMBL" id="JAPNUD010000011">
    <property type="protein sequence ID" value="MDA0640220.1"/>
    <property type="molecule type" value="Genomic_DNA"/>
</dbReference>
<dbReference type="SFLD" id="SFLDG01129">
    <property type="entry name" value="C1.5:_HAD__Beta-PGM__Phosphata"/>
    <property type="match status" value="1"/>
</dbReference>
<accession>A0ABT4STJ5</accession>
<dbReference type="SFLD" id="SFLDS00003">
    <property type="entry name" value="Haloacid_Dehalogenase"/>
    <property type="match status" value="1"/>
</dbReference>
<proteinExistence type="predicted"/>
<dbReference type="Pfam" id="PF13419">
    <property type="entry name" value="HAD_2"/>
    <property type="match status" value="1"/>
</dbReference>
<dbReference type="PANTHER" id="PTHR43481:SF4">
    <property type="entry name" value="GLYCEROL-1-PHOSPHATE PHOSPHOHYDROLASE 1-RELATED"/>
    <property type="match status" value="1"/>
</dbReference>
<dbReference type="NCBIfam" id="TIGR01509">
    <property type="entry name" value="HAD-SF-IA-v3"/>
    <property type="match status" value="1"/>
</dbReference>
<dbReference type="RefSeq" id="WP_271275512.1">
    <property type="nucleotide sequence ID" value="NZ_BAABFD010000026.1"/>
</dbReference>
<dbReference type="InterPro" id="IPR023214">
    <property type="entry name" value="HAD_sf"/>
</dbReference>
<dbReference type="InterPro" id="IPR023198">
    <property type="entry name" value="PGP-like_dom2"/>
</dbReference>
<protein>
    <submittedName>
        <fullName evidence="2">HAD family phosphatase</fullName>
    </submittedName>
</protein>
<dbReference type="InterPro" id="IPR006439">
    <property type="entry name" value="HAD-SF_hydro_IA"/>
</dbReference>
<reference evidence="2 3" key="1">
    <citation type="submission" date="2022-11" db="EMBL/GenBank/DDBJ databases">
        <title>Nonomuraea corallina sp. nov., a new species of the genus Nonomuraea isolated from sea side sediment in Thai sea.</title>
        <authorList>
            <person name="Ngamcharungchit C."/>
            <person name="Matsumoto A."/>
            <person name="Suriyachadkun C."/>
            <person name="Panbangred W."/>
            <person name="Inahashi Y."/>
            <person name="Intra B."/>
        </authorList>
    </citation>
    <scope>NUCLEOTIDE SEQUENCE [LARGE SCALE GENOMIC DNA]</scope>
    <source>
        <strain evidence="2 3">DSM 43553</strain>
    </source>
</reference>
<dbReference type="CDD" id="cd07505">
    <property type="entry name" value="HAD_BPGM-like"/>
    <property type="match status" value="1"/>
</dbReference>
<sequence>MTPADGRRGYEDPISPTADGRLRREGPAAGGRLGRKGPMSPADGRLGHEGLAAMVAGRRVWLCDLDGTLVDSAPVHAAAFRAAIGELAPSALGSFRYDAHAGATTREVVAGLGVGGDVAERLVRRKQRLYREYVEAGRVASFPGAGRLLDRLTSGGRTAYLVTSGSRGSVERVLAACSLGGYFSGVLTGDDAPSGKPDPAFYRHACERWSVDPDDAVALEDSEHGVASAVGAGLVTLQVNAAEPAAGATQVRDLDEIVDFLGRGVNGSE</sequence>
<keyword evidence="3" id="KW-1185">Reference proteome</keyword>
<evidence type="ECO:0000313" key="3">
    <source>
        <dbReference type="Proteomes" id="UP001212498"/>
    </source>
</evidence>
<dbReference type="Gene3D" id="1.10.150.240">
    <property type="entry name" value="Putative phosphatase, domain 2"/>
    <property type="match status" value="1"/>
</dbReference>
<name>A0ABT4STJ5_9ACTN</name>
<dbReference type="InterPro" id="IPR036412">
    <property type="entry name" value="HAD-like_sf"/>
</dbReference>
<dbReference type="PANTHER" id="PTHR43481">
    <property type="entry name" value="FRUCTOSE-1-PHOSPHATE PHOSPHATASE"/>
    <property type="match status" value="1"/>
</dbReference>
<evidence type="ECO:0000256" key="1">
    <source>
        <dbReference type="SAM" id="MobiDB-lite"/>
    </source>
</evidence>
<dbReference type="InterPro" id="IPR041492">
    <property type="entry name" value="HAD_2"/>
</dbReference>
<gene>
    <name evidence="2" type="ORF">OUY24_06280</name>
</gene>
<dbReference type="SUPFAM" id="SSF56784">
    <property type="entry name" value="HAD-like"/>
    <property type="match status" value="1"/>
</dbReference>
<feature type="region of interest" description="Disordered" evidence="1">
    <location>
        <begin position="1"/>
        <end position="45"/>
    </location>
</feature>
<dbReference type="Proteomes" id="UP001212498">
    <property type="component" value="Unassembled WGS sequence"/>
</dbReference>